<dbReference type="OrthoDB" id="4059796at2759"/>
<gene>
    <name evidence="1" type="ORF">HG535_0A06200</name>
</gene>
<dbReference type="RefSeq" id="XP_037142406.1">
    <property type="nucleotide sequence ID" value="XM_037286511.1"/>
</dbReference>
<organism evidence="1 2">
    <name type="scientific">Zygotorulaspora mrakii</name>
    <name type="common">Zygosaccharomyces mrakii</name>
    <dbReference type="NCBI Taxonomy" id="42260"/>
    <lineage>
        <taxon>Eukaryota</taxon>
        <taxon>Fungi</taxon>
        <taxon>Dikarya</taxon>
        <taxon>Ascomycota</taxon>
        <taxon>Saccharomycotina</taxon>
        <taxon>Saccharomycetes</taxon>
        <taxon>Saccharomycetales</taxon>
        <taxon>Saccharomycetaceae</taxon>
        <taxon>Zygotorulaspora</taxon>
    </lineage>
</organism>
<evidence type="ECO:0008006" key="3">
    <source>
        <dbReference type="Google" id="ProtNLM"/>
    </source>
</evidence>
<dbReference type="PANTHER" id="PTHR10957">
    <property type="entry name" value="RAP1 GTPASE-GDP DISSOCIATION STIMULATOR 1"/>
    <property type="match status" value="1"/>
</dbReference>
<reference evidence="1 2" key="1">
    <citation type="submission" date="2020-07" db="EMBL/GenBank/DDBJ databases">
        <title>The yeast mating-type switching endonuclease HO is a domesticated member of an unorthodox homing genetic element family.</title>
        <authorList>
            <person name="Coughlan A.Y."/>
            <person name="Lombardi L."/>
            <person name="Braun-Galleani S."/>
            <person name="Martos A.R."/>
            <person name="Galeote V."/>
            <person name="Bigey F."/>
            <person name="Dequin S."/>
            <person name="Byrne K.P."/>
            <person name="Wolfe K.H."/>
        </authorList>
    </citation>
    <scope>NUCLEOTIDE SEQUENCE [LARGE SCALE GENOMIC DNA]</scope>
    <source>
        <strain evidence="1 2">NRRL Y-6702</strain>
    </source>
</reference>
<accession>A0A7H9AWA2</accession>
<dbReference type="GO" id="GO:0005085">
    <property type="term" value="F:guanyl-nucleotide exchange factor activity"/>
    <property type="evidence" value="ECO:0007669"/>
    <property type="project" value="InterPro"/>
</dbReference>
<dbReference type="EMBL" id="CP058604">
    <property type="protein sequence ID" value="QLG70678.1"/>
    <property type="molecule type" value="Genomic_DNA"/>
</dbReference>
<sequence length="603" mass="68823">MDYETLLFDLKPLVEHEELNRDLIHDKYFEVLDQLAVSLRSSSNREVVGSSGLLTGLILILNKALCSFFVEGDKYYIWLKLASSLARCVANCVADNDDNRKILIEKDNSCGRSLLRELIPELFQFDDNSDTDLCLALHKHTVALVKNLLLENDEYIEMCGSNIQQPLFFLISKLYSDNMTEYETVDMSFELLVDLIEVNGSQGTLQDVSLVAKFISKISTVLRQLDEPEDGDMERDNFCVEIIMNMAKYLEVTVMKNSYSWDSSSYLHIHEVEETLFMCLSKLGSFNFSNKLIIMRRLTTPFGYLTTIRDYSNVSEQNLCVDMLSKHLENGYITSCALLVLSNSITSRKDVDIINDRISLKEIIKTGEFFEDPIQYQGYLDILKKLLNLSSIIQLENTDLLSLCNVLKSCYEKSQFFKQLLPLLSALIQKLLATLPSSSIHFLLSSKNSIFLQIIIENDGIFSCLALDKLLVSGRAGSPDVYQQLWKSAFKILANLESDNVVPPFTLFQLAKPIAIYLKNCEAQHISFEKNVMFHEYSDDVNAFLINISKLEFVEDKASRAAWNNGKFVAAMIIKQLKQEQELPPQIEVIREKCEIMLHKLVL</sequence>
<proteinExistence type="predicted"/>
<dbReference type="InterPro" id="IPR040144">
    <property type="entry name" value="RAP1GDS1"/>
</dbReference>
<dbReference type="Proteomes" id="UP000509704">
    <property type="component" value="Chromosome 1"/>
</dbReference>
<keyword evidence="2" id="KW-1185">Reference proteome</keyword>
<protein>
    <recommendedName>
        <fullName evidence="3">UNC-45/Cro1/She4 central domain-containing protein</fullName>
    </recommendedName>
</protein>
<dbReference type="AlphaFoldDB" id="A0A7H9AWA2"/>
<name>A0A7H9AWA2_ZYGMR</name>
<dbReference type="GeneID" id="59234314"/>
<dbReference type="KEGG" id="zmk:HG535_0A06200"/>
<evidence type="ECO:0000313" key="1">
    <source>
        <dbReference type="EMBL" id="QLG70678.1"/>
    </source>
</evidence>
<evidence type="ECO:0000313" key="2">
    <source>
        <dbReference type="Proteomes" id="UP000509704"/>
    </source>
</evidence>